<organism evidence="2 3">
    <name type="scientific">Devosia rhodophyticola</name>
    <dbReference type="NCBI Taxonomy" id="3026423"/>
    <lineage>
        <taxon>Bacteria</taxon>
        <taxon>Pseudomonadati</taxon>
        <taxon>Pseudomonadota</taxon>
        <taxon>Alphaproteobacteria</taxon>
        <taxon>Hyphomicrobiales</taxon>
        <taxon>Devosiaceae</taxon>
        <taxon>Devosia</taxon>
    </lineage>
</organism>
<evidence type="ECO:0000313" key="2">
    <source>
        <dbReference type="EMBL" id="WDR06894.1"/>
    </source>
</evidence>
<keyword evidence="1" id="KW-0472">Membrane</keyword>
<gene>
    <name evidence="2" type="ORF">PSQ90_05440</name>
</gene>
<dbReference type="EMBL" id="CP118247">
    <property type="protein sequence ID" value="WDR06894.1"/>
    <property type="molecule type" value="Genomic_DNA"/>
</dbReference>
<evidence type="ECO:0000256" key="1">
    <source>
        <dbReference type="SAM" id="Phobius"/>
    </source>
</evidence>
<sequence length="40" mass="4266">MLSTDFVIATAVGYVGLLFLIAYIGDRRARANPGGLLRSP</sequence>
<protein>
    <submittedName>
        <fullName evidence="2">Uncharacterized protein</fullName>
    </submittedName>
</protein>
<dbReference type="RefSeq" id="WP_282212407.1">
    <property type="nucleotide sequence ID" value="NZ_CP118247.1"/>
</dbReference>
<reference evidence="2 3" key="1">
    <citation type="submission" date="2023-02" db="EMBL/GenBank/DDBJ databases">
        <title>Devosia chondri sp. nov., isolated from the phycosphere of marine algae.</title>
        <authorList>
            <person name="Kim J.M."/>
            <person name="Lee J.K."/>
            <person name="Choi B.J."/>
            <person name="Bayburt H."/>
            <person name="Jeon C.O."/>
        </authorList>
    </citation>
    <scope>NUCLEOTIDE SEQUENCE [LARGE SCALE GENOMIC DNA]</scope>
    <source>
        <strain evidence="2 3">G2-5</strain>
    </source>
</reference>
<evidence type="ECO:0000313" key="3">
    <source>
        <dbReference type="Proteomes" id="UP001222118"/>
    </source>
</evidence>
<feature type="transmembrane region" description="Helical" evidence="1">
    <location>
        <begin position="6"/>
        <end position="24"/>
    </location>
</feature>
<accession>A0ABY7Z194</accession>
<dbReference type="Proteomes" id="UP001222118">
    <property type="component" value="Chromosome"/>
</dbReference>
<proteinExistence type="predicted"/>
<keyword evidence="3" id="KW-1185">Reference proteome</keyword>
<name>A0ABY7Z194_9HYPH</name>
<keyword evidence="1" id="KW-1133">Transmembrane helix</keyword>
<keyword evidence="1" id="KW-0812">Transmembrane</keyword>